<dbReference type="Proteomes" id="UP001266305">
    <property type="component" value="Unassembled WGS sequence"/>
</dbReference>
<dbReference type="PANTHER" id="PTHR12706">
    <property type="entry name" value="STRAWBERRY NOTCH-RELATED"/>
    <property type="match status" value="1"/>
</dbReference>
<proteinExistence type="predicted"/>
<gene>
    <name evidence="2" type="ORF">P7K49_000601</name>
</gene>
<keyword evidence="3" id="KW-1185">Reference proteome</keyword>
<evidence type="ECO:0000313" key="2">
    <source>
        <dbReference type="EMBL" id="KAK2119215.1"/>
    </source>
</evidence>
<accession>A0ABQ9WCK3</accession>
<evidence type="ECO:0000256" key="1">
    <source>
        <dbReference type="SAM" id="MobiDB-lite"/>
    </source>
</evidence>
<protein>
    <submittedName>
        <fullName evidence="2">Uncharacterized protein</fullName>
    </submittedName>
</protein>
<organism evidence="2 3">
    <name type="scientific">Saguinus oedipus</name>
    <name type="common">Cotton-top tamarin</name>
    <name type="synonym">Oedipomidas oedipus</name>
    <dbReference type="NCBI Taxonomy" id="9490"/>
    <lineage>
        <taxon>Eukaryota</taxon>
        <taxon>Metazoa</taxon>
        <taxon>Chordata</taxon>
        <taxon>Craniata</taxon>
        <taxon>Vertebrata</taxon>
        <taxon>Euteleostomi</taxon>
        <taxon>Mammalia</taxon>
        <taxon>Eutheria</taxon>
        <taxon>Euarchontoglires</taxon>
        <taxon>Primates</taxon>
        <taxon>Haplorrhini</taxon>
        <taxon>Platyrrhini</taxon>
        <taxon>Cebidae</taxon>
        <taxon>Callitrichinae</taxon>
        <taxon>Saguinus</taxon>
    </lineage>
</organism>
<feature type="region of interest" description="Disordered" evidence="1">
    <location>
        <begin position="44"/>
        <end position="200"/>
    </location>
</feature>
<feature type="region of interest" description="Disordered" evidence="1">
    <location>
        <begin position="1"/>
        <end position="22"/>
    </location>
</feature>
<dbReference type="PANTHER" id="PTHR12706:SF5">
    <property type="entry name" value="PROTEIN STRAWBERRY NOTCH HOMOLOG 2"/>
    <property type="match status" value="1"/>
</dbReference>
<evidence type="ECO:0000313" key="3">
    <source>
        <dbReference type="Proteomes" id="UP001266305"/>
    </source>
</evidence>
<sequence length="209" mass="22720">MDRDYPQHEPPPAGSLLHSPPPPQSAMLHCPYWNTFLLPPYPAFSSESRQFMNSPPSSAASPAQTPAMPLRPLPPACHQRPATLLRTLPVLRTSPTSPSSPSPWTPCRTSRTRPSSCRPTASPSTPLLVSYQEQTGHSQPEEEDEAEEEEAGEPGHTETYADYVPSKSKIGKQHPDRAVETSTLSSVRPQTSPTPWPCPPTVGPCLPCS</sequence>
<dbReference type="InterPro" id="IPR026741">
    <property type="entry name" value="SNO"/>
</dbReference>
<feature type="compositionally biased region" description="Acidic residues" evidence="1">
    <location>
        <begin position="141"/>
        <end position="152"/>
    </location>
</feature>
<reference evidence="2 3" key="1">
    <citation type="submission" date="2023-05" db="EMBL/GenBank/DDBJ databases">
        <title>B98-5 Cell Line De Novo Hybrid Assembly: An Optical Mapping Approach.</title>
        <authorList>
            <person name="Kananen K."/>
            <person name="Auerbach J.A."/>
            <person name="Kautto E."/>
            <person name="Blachly J.S."/>
        </authorList>
    </citation>
    <scope>NUCLEOTIDE SEQUENCE [LARGE SCALE GENOMIC DNA]</scope>
    <source>
        <strain evidence="2">B95-8</strain>
        <tissue evidence="2">Cell line</tissue>
    </source>
</reference>
<feature type="compositionally biased region" description="Pro residues" evidence="1">
    <location>
        <begin position="8"/>
        <end position="22"/>
    </location>
</feature>
<dbReference type="EMBL" id="JASSZA010000001">
    <property type="protein sequence ID" value="KAK2119215.1"/>
    <property type="molecule type" value="Genomic_DNA"/>
</dbReference>
<comment type="caution">
    <text evidence="2">The sequence shown here is derived from an EMBL/GenBank/DDBJ whole genome shotgun (WGS) entry which is preliminary data.</text>
</comment>
<feature type="compositionally biased region" description="Low complexity" evidence="1">
    <location>
        <begin position="105"/>
        <end position="126"/>
    </location>
</feature>
<feature type="compositionally biased region" description="Low complexity" evidence="1">
    <location>
        <begin position="54"/>
        <end position="67"/>
    </location>
</feature>
<name>A0ABQ9WCK3_SAGOE</name>